<evidence type="ECO:0000313" key="2">
    <source>
        <dbReference type="EMBL" id="QJW83456.1"/>
    </source>
</evidence>
<reference evidence="2 3" key="1">
    <citation type="submission" date="2020-05" db="EMBL/GenBank/DDBJ databases">
        <title>Ramlibacter rhizophilus sp. nov., isolated from rhizosphere soil of national flower Mugunghwa from South Korea.</title>
        <authorList>
            <person name="Zheng-Fei Y."/>
            <person name="Huan T."/>
        </authorList>
    </citation>
    <scope>NUCLEOTIDE SEQUENCE [LARGE SCALE GENOMIC DNA]</scope>
    <source>
        <strain evidence="2 3">H242</strain>
    </source>
</reference>
<feature type="compositionally biased region" description="Basic residues" evidence="1">
    <location>
        <begin position="210"/>
        <end position="229"/>
    </location>
</feature>
<feature type="compositionally biased region" description="Low complexity" evidence="1">
    <location>
        <begin position="177"/>
        <end position="208"/>
    </location>
</feature>
<reference evidence="2 3" key="2">
    <citation type="submission" date="2020-05" db="EMBL/GenBank/DDBJ databases">
        <authorList>
            <person name="Khan S.A."/>
            <person name="Jeon C.O."/>
            <person name="Chun B.H."/>
        </authorList>
    </citation>
    <scope>NUCLEOTIDE SEQUENCE [LARGE SCALE GENOMIC DNA]</scope>
    <source>
        <strain evidence="2 3">H242</strain>
    </source>
</reference>
<evidence type="ECO:0000313" key="3">
    <source>
        <dbReference type="Proteomes" id="UP000500826"/>
    </source>
</evidence>
<feature type="compositionally biased region" description="Basic residues" evidence="1">
    <location>
        <begin position="235"/>
        <end position="255"/>
    </location>
</feature>
<keyword evidence="3" id="KW-1185">Reference proteome</keyword>
<proteinExistence type="predicted"/>
<dbReference type="Proteomes" id="UP000500826">
    <property type="component" value="Chromosome"/>
</dbReference>
<accession>A0ABX6P071</accession>
<evidence type="ECO:0000256" key="1">
    <source>
        <dbReference type="SAM" id="MobiDB-lite"/>
    </source>
</evidence>
<organism evidence="2 3">
    <name type="scientific">Ramlibacter terrae</name>
    <dbReference type="NCBI Taxonomy" id="2732511"/>
    <lineage>
        <taxon>Bacteria</taxon>
        <taxon>Pseudomonadati</taxon>
        <taxon>Pseudomonadota</taxon>
        <taxon>Betaproteobacteria</taxon>
        <taxon>Burkholderiales</taxon>
        <taxon>Comamonadaceae</taxon>
        <taxon>Ramlibacter</taxon>
    </lineage>
</organism>
<gene>
    <name evidence="2" type="ORF">HK414_02680</name>
</gene>
<feature type="region of interest" description="Disordered" evidence="1">
    <location>
        <begin position="164"/>
        <end position="284"/>
    </location>
</feature>
<protein>
    <submittedName>
        <fullName evidence="2">Uncharacterized protein</fullName>
    </submittedName>
</protein>
<name>A0ABX6P071_9BURK</name>
<sequence>MNLFDLQGNVTSEIRSSGAGRANEDLSLLNDAGEADRLRYSRRTDIVHDALGRVTARESAARREQQGGVTVDRQDVDVAFTGAAWLFDDQQILQWVGENRIELQWNNLAALGSGDVKVTIEYLSAETTFAIEPGEGGSMVTYSVTQGGVPRKFTSEAITSTAGATGTKLTWKEDARSGTPAGSARSPGSSSTRRTSTASGGRSSTGARLWRQRHRPRGTTQPRRFHRARTAQGRHQGRRRLVHRGNSRLRRRPPLRCRPAGARQLRVPRASEDARGGLARHQYR</sequence>
<dbReference type="EMBL" id="CP053418">
    <property type="protein sequence ID" value="QJW83456.1"/>
    <property type="molecule type" value="Genomic_DNA"/>
</dbReference>